<dbReference type="SUPFAM" id="SSF88659">
    <property type="entry name" value="Sigma3 and sigma4 domains of RNA polymerase sigma factors"/>
    <property type="match status" value="1"/>
</dbReference>
<dbReference type="GO" id="GO:0003677">
    <property type="term" value="F:DNA binding"/>
    <property type="evidence" value="ECO:0007669"/>
    <property type="project" value="UniProtKB-KW"/>
</dbReference>
<keyword evidence="3" id="KW-0238">DNA-binding</keyword>
<keyword evidence="2" id="KW-0731">Sigma factor</keyword>
<dbReference type="Gene3D" id="1.10.10.10">
    <property type="entry name" value="Winged helix-like DNA-binding domain superfamily/Winged helix DNA-binding domain"/>
    <property type="match status" value="1"/>
</dbReference>
<dbReference type="InterPro" id="IPR013325">
    <property type="entry name" value="RNA_pol_sigma_r2"/>
</dbReference>
<dbReference type="InterPro" id="IPR007627">
    <property type="entry name" value="RNA_pol_sigma70_r2"/>
</dbReference>
<sequence length="206" mass="23485">MFYRQEDSVENSNQSPEQLFHDHQHLATATLYRTLGQPHNVAKSKLIEYEDLLQVTYIGLWKACTTYSPSKGKFKSHAINHMKWTLLPALNNDFNTFKYASNNTPEEEYELASMDAEIGLNGDSSRTMHESIAAEVIDDIESTIIHKSEVEEAMGLLNERQREIVELKSMGWYDADIGKQLGISKQAVNQGYNNIIKKMREIGEIA</sequence>
<accession>A0A2A2IF28</accession>
<dbReference type="NCBIfam" id="TIGR02937">
    <property type="entry name" value="sigma70-ECF"/>
    <property type="match status" value="1"/>
</dbReference>
<dbReference type="GO" id="GO:0006352">
    <property type="term" value="P:DNA-templated transcription initiation"/>
    <property type="evidence" value="ECO:0007669"/>
    <property type="project" value="InterPro"/>
</dbReference>
<dbReference type="OrthoDB" id="9783788at2"/>
<feature type="domain" description="RNA polymerase sigma-70 region 2" evidence="5">
    <location>
        <begin position="19"/>
        <end position="79"/>
    </location>
</feature>
<dbReference type="InterPro" id="IPR014284">
    <property type="entry name" value="RNA_pol_sigma-70_dom"/>
</dbReference>
<evidence type="ECO:0000256" key="4">
    <source>
        <dbReference type="ARBA" id="ARBA00023163"/>
    </source>
</evidence>
<evidence type="ECO:0000256" key="1">
    <source>
        <dbReference type="ARBA" id="ARBA00023015"/>
    </source>
</evidence>
<keyword evidence="7" id="KW-1185">Reference proteome</keyword>
<evidence type="ECO:0000256" key="3">
    <source>
        <dbReference type="ARBA" id="ARBA00023125"/>
    </source>
</evidence>
<dbReference type="SUPFAM" id="SSF88946">
    <property type="entry name" value="Sigma2 domain of RNA polymerase sigma factors"/>
    <property type="match status" value="1"/>
</dbReference>
<dbReference type="PANTHER" id="PTHR30385">
    <property type="entry name" value="SIGMA FACTOR F FLAGELLAR"/>
    <property type="match status" value="1"/>
</dbReference>
<dbReference type="Gene3D" id="1.10.1740.10">
    <property type="match status" value="1"/>
</dbReference>
<dbReference type="Pfam" id="PF04542">
    <property type="entry name" value="Sigma70_r2"/>
    <property type="match status" value="1"/>
</dbReference>
<keyword evidence="1" id="KW-0805">Transcription regulation</keyword>
<keyword evidence="4" id="KW-0804">Transcription</keyword>
<evidence type="ECO:0000256" key="2">
    <source>
        <dbReference type="ARBA" id="ARBA00023082"/>
    </source>
</evidence>
<dbReference type="AlphaFoldDB" id="A0A2A2IF28"/>
<name>A0A2A2IF28_9BACI</name>
<comment type="caution">
    <text evidence="6">The sequence shown here is derived from an EMBL/GenBank/DDBJ whole genome shotgun (WGS) entry which is preliminary data.</text>
</comment>
<evidence type="ECO:0000259" key="5">
    <source>
        <dbReference type="Pfam" id="PF04542"/>
    </source>
</evidence>
<dbReference type="Proteomes" id="UP000218887">
    <property type="component" value="Unassembled WGS sequence"/>
</dbReference>
<dbReference type="InterPro" id="IPR013324">
    <property type="entry name" value="RNA_pol_sigma_r3/r4-like"/>
</dbReference>
<organism evidence="6 7">
    <name type="scientific">Virgibacillus profundi</name>
    <dbReference type="NCBI Taxonomy" id="2024555"/>
    <lineage>
        <taxon>Bacteria</taxon>
        <taxon>Bacillati</taxon>
        <taxon>Bacillota</taxon>
        <taxon>Bacilli</taxon>
        <taxon>Bacillales</taxon>
        <taxon>Bacillaceae</taxon>
        <taxon>Virgibacillus</taxon>
    </lineage>
</organism>
<dbReference type="GO" id="GO:0016987">
    <property type="term" value="F:sigma factor activity"/>
    <property type="evidence" value="ECO:0007669"/>
    <property type="project" value="UniProtKB-KW"/>
</dbReference>
<protein>
    <recommendedName>
        <fullName evidence="5">RNA polymerase sigma-70 region 2 domain-containing protein</fullName>
    </recommendedName>
</protein>
<reference evidence="6 7" key="1">
    <citation type="submission" date="2017-08" db="EMBL/GenBank/DDBJ databases">
        <title>Virgibacillus indicus sp. nov. and Virgibacillus profoundi sp. nov, two moderately halophilic bacteria isolated from marine sediment by using the Microfluidic Streak Plate.</title>
        <authorList>
            <person name="Xu B."/>
            <person name="Hu B."/>
            <person name="Wang J."/>
            <person name="Zhu Y."/>
            <person name="Huang L."/>
            <person name="Du W."/>
            <person name="Huang Y."/>
        </authorList>
    </citation>
    <scope>NUCLEOTIDE SEQUENCE [LARGE SCALE GENOMIC DNA]</scope>
    <source>
        <strain evidence="6 7">IO3-P3-H5</strain>
    </source>
</reference>
<proteinExistence type="predicted"/>
<dbReference type="EMBL" id="NPOA01000004">
    <property type="protein sequence ID" value="PAV30359.1"/>
    <property type="molecule type" value="Genomic_DNA"/>
</dbReference>
<gene>
    <name evidence="6" type="ORF">CIL05_07765</name>
</gene>
<dbReference type="InterPro" id="IPR036388">
    <property type="entry name" value="WH-like_DNA-bd_sf"/>
</dbReference>
<evidence type="ECO:0000313" key="6">
    <source>
        <dbReference type="EMBL" id="PAV30359.1"/>
    </source>
</evidence>
<evidence type="ECO:0000313" key="7">
    <source>
        <dbReference type="Proteomes" id="UP000218887"/>
    </source>
</evidence>